<feature type="region of interest" description="Disordered" evidence="1">
    <location>
        <begin position="1"/>
        <end position="111"/>
    </location>
</feature>
<keyword evidence="3" id="KW-1185">Reference proteome</keyword>
<comment type="caution">
    <text evidence="2">The sequence shown here is derived from an EMBL/GenBank/DDBJ whole genome shotgun (WGS) entry which is preliminary data.</text>
</comment>
<feature type="compositionally biased region" description="Polar residues" evidence="1">
    <location>
        <begin position="29"/>
        <end position="46"/>
    </location>
</feature>
<protein>
    <submittedName>
        <fullName evidence="2">Uncharacterized protein</fullName>
    </submittedName>
</protein>
<proteinExistence type="predicted"/>
<sequence>MSRVAEAASLEYEREKPLIKKGSKGCSETDGSLDSSGNMPTSSQALQPLESLILVPSSGTSSGACASQAYREGDSGPQREQGDPGRSAEDVTRSATSPLPAITPLEEGDNLEEIPCGSLASLELDATPQIPEDSEATDCSGCPSSKNPLAVGKENTKDGEAETVAAGEMCEGELSGGPACEVAQSLGLGDQGSGEMNPYSECGALKTDLASCKHLSLAPLDASCPSETSPSVEDLLVRGTGQNINAIAASCMDDAVVLKSNASQALPAEPTTRDPLLPGATEKPPPLYPVATEVETKMVIDGGDLGEGEKMPPASPIEPLVRSLPAGAEMKLEGGVGANFARDQSSPLKDSPTIATAALPLPCAIEAPGPAGFEEVLPDLFMEAGPADSSDCKQTSPVLLDSLCTTAIKVHQEQLQEAATQAGSETY</sequence>
<evidence type="ECO:0000313" key="3">
    <source>
        <dbReference type="Proteomes" id="UP000765507"/>
    </source>
</evidence>
<dbReference type="OrthoDB" id="8775725at2759"/>
<name>A0A8T1SU63_CHESE</name>
<dbReference type="Proteomes" id="UP000765507">
    <property type="component" value="Unassembled WGS sequence"/>
</dbReference>
<evidence type="ECO:0000256" key="1">
    <source>
        <dbReference type="SAM" id="MobiDB-lite"/>
    </source>
</evidence>
<gene>
    <name evidence="2" type="ORF">G0U57_000155</name>
</gene>
<dbReference type="AlphaFoldDB" id="A0A8T1SU63"/>
<feature type="region of interest" description="Disordered" evidence="1">
    <location>
        <begin position="266"/>
        <end position="288"/>
    </location>
</feature>
<reference evidence="2 3" key="1">
    <citation type="journal article" date="2020" name="G3 (Bethesda)">
        <title>Draft Genome of the Common Snapping Turtle, Chelydra serpentina, a Model for Phenotypic Plasticity in Reptiles.</title>
        <authorList>
            <person name="Das D."/>
            <person name="Singh S.K."/>
            <person name="Bierstedt J."/>
            <person name="Erickson A."/>
            <person name="Galli G.L.J."/>
            <person name="Crossley D.A. 2nd"/>
            <person name="Rhen T."/>
        </authorList>
    </citation>
    <scope>NUCLEOTIDE SEQUENCE [LARGE SCALE GENOMIC DNA]</scope>
    <source>
        <strain evidence="2">KW</strain>
    </source>
</reference>
<dbReference type="EMBL" id="JAHGAV010000102">
    <property type="protein sequence ID" value="KAG6932160.1"/>
    <property type="molecule type" value="Genomic_DNA"/>
</dbReference>
<organism evidence="2 3">
    <name type="scientific">Chelydra serpentina</name>
    <name type="common">Snapping turtle</name>
    <name type="synonym">Testudo serpentina</name>
    <dbReference type="NCBI Taxonomy" id="8475"/>
    <lineage>
        <taxon>Eukaryota</taxon>
        <taxon>Metazoa</taxon>
        <taxon>Chordata</taxon>
        <taxon>Craniata</taxon>
        <taxon>Vertebrata</taxon>
        <taxon>Euteleostomi</taxon>
        <taxon>Archelosauria</taxon>
        <taxon>Testudinata</taxon>
        <taxon>Testudines</taxon>
        <taxon>Cryptodira</taxon>
        <taxon>Durocryptodira</taxon>
        <taxon>Americhelydia</taxon>
        <taxon>Chelydroidea</taxon>
        <taxon>Chelydridae</taxon>
        <taxon>Chelydra</taxon>
    </lineage>
</organism>
<evidence type="ECO:0000313" key="2">
    <source>
        <dbReference type="EMBL" id="KAG6932160.1"/>
    </source>
</evidence>
<feature type="region of interest" description="Disordered" evidence="1">
    <location>
        <begin position="131"/>
        <end position="158"/>
    </location>
</feature>
<accession>A0A8T1SU63</accession>
<feature type="compositionally biased region" description="Basic and acidic residues" evidence="1">
    <location>
        <begin position="80"/>
        <end position="92"/>
    </location>
</feature>